<dbReference type="EMBL" id="JAAOIV010000002">
    <property type="protein sequence ID" value="NHN54922.1"/>
    <property type="molecule type" value="Genomic_DNA"/>
</dbReference>
<proteinExistence type="inferred from homology"/>
<feature type="transmembrane region" description="Helical" evidence="7">
    <location>
        <begin position="94"/>
        <end position="112"/>
    </location>
</feature>
<keyword evidence="4 7" id="KW-0812">Transmembrane</keyword>
<feature type="transmembrane region" description="Helical" evidence="7">
    <location>
        <begin position="206"/>
        <end position="224"/>
    </location>
</feature>
<reference evidence="9" key="1">
    <citation type="submission" date="2020-03" db="EMBL/GenBank/DDBJ databases">
        <title>Draft sequencing of Calidifontibacter sp. DB0510.</title>
        <authorList>
            <person name="Kim D.-U."/>
        </authorList>
    </citation>
    <scope>NUCLEOTIDE SEQUENCE</scope>
    <source>
        <strain evidence="9">DB0510</strain>
    </source>
</reference>
<feature type="transmembrane region" description="Helical" evidence="7">
    <location>
        <begin position="146"/>
        <end position="163"/>
    </location>
</feature>
<comment type="subcellular location">
    <subcellularLocation>
        <location evidence="1">Cell membrane</location>
        <topology evidence="1">Multi-pass membrane protein</topology>
    </subcellularLocation>
</comment>
<feature type="transmembrane region" description="Helical" evidence="7">
    <location>
        <begin position="175"/>
        <end position="194"/>
    </location>
</feature>
<dbReference type="PANTHER" id="PTHR42920">
    <property type="entry name" value="OS03G0707200 PROTEIN-RELATED"/>
    <property type="match status" value="1"/>
</dbReference>
<dbReference type="InterPro" id="IPR000620">
    <property type="entry name" value="EamA_dom"/>
</dbReference>
<feature type="transmembrane region" description="Helical" evidence="7">
    <location>
        <begin position="68"/>
        <end position="88"/>
    </location>
</feature>
<dbReference type="Pfam" id="PF00892">
    <property type="entry name" value="EamA"/>
    <property type="match status" value="1"/>
</dbReference>
<evidence type="ECO:0000259" key="8">
    <source>
        <dbReference type="Pfam" id="PF00892"/>
    </source>
</evidence>
<dbReference type="GO" id="GO:0005886">
    <property type="term" value="C:plasma membrane"/>
    <property type="evidence" value="ECO:0007669"/>
    <property type="project" value="UniProtKB-SubCell"/>
</dbReference>
<dbReference type="PANTHER" id="PTHR42920:SF5">
    <property type="entry name" value="EAMA DOMAIN-CONTAINING PROTEIN"/>
    <property type="match status" value="1"/>
</dbReference>
<dbReference type="InterPro" id="IPR051258">
    <property type="entry name" value="Diverse_Substrate_Transporter"/>
</dbReference>
<evidence type="ECO:0000256" key="6">
    <source>
        <dbReference type="ARBA" id="ARBA00023136"/>
    </source>
</evidence>
<evidence type="ECO:0000256" key="3">
    <source>
        <dbReference type="ARBA" id="ARBA00022475"/>
    </source>
</evidence>
<keyword evidence="10" id="KW-1185">Reference proteome</keyword>
<feature type="transmembrane region" description="Helical" evidence="7">
    <location>
        <begin position="262"/>
        <end position="279"/>
    </location>
</feature>
<feature type="transmembrane region" description="Helical" evidence="7">
    <location>
        <begin position="236"/>
        <end position="256"/>
    </location>
</feature>
<gene>
    <name evidence="9" type="ORF">G9U51_03870</name>
</gene>
<keyword evidence="3" id="KW-1003">Cell membrane</keyword>
<keyword evidence="6 7" id="KW-0472">Membrane</keyword>
<keyword evidence="5 7" id="KW-1133">Transmembrane helix</keyword>
<dbReference type="SUPFAM" id="SSF103481">
    <property type="entry name" value="Multidrug resistance efflux transporter EmrE"/>
    <property type="match status" value="2"/>
</dbReference>
<dbReference type="Gene3D" id="1.10.3730.20">
    <property type="match status" value="1"/>
</dbReference>
<dbReference type="InterPro" id="IPR037185">
    <property type="entry name" value="EmrE-like"/>
</dbReference>
<feature type="transmembrane region" description="Helical" evidence="7">
    <location>
        <begin position="119"/>
        <end position="140"/>
    </location>
</feature>
<name>A0A967AYT9_9MICO</name>
<comment type="caution">
    <text evidence="9">The sequence shown here is derived from an EMBL/GenBank/DDBJ whole genome shotgun (WGS) entry which is preliminary data.</text>
</comment>
<organism evidence="9 10">
    <name type="scientific">Metallococcus carri</name>
    <dbReference type="NCBI Taxonomy" id="1656884"/>
    <lineage>
        <taxon>Bacteria</taxon>
        <taxon>Bacillati</taxon>
        <taxon>Actinomycetota</taxon>
        <taxon>Actinomycetes</taxon>
        <taxon>Micrococcales</taxon>
        <taxon>Dermacoccaceae</taxon>
        <taxon>Metallococcus</taxon>
    </lineage>
</organism>
<comment type="similarity">
    <text evidence="2">Belongs to the EamA transporter family.</text>
</comment>
<sequence>MRTSHPAATGPLLVLAAVVSVQFGGALAATLIPVVGPVGSVALRLAISALVLGVIARPALRGRSHRDWQVVLAYGATLAAMNLSFYAALERLPIGVTVTIEFVGPLVLAACLSRSARDVIAVLAAAAGVLLISGAVSTPWSQLDGVGIGLALLAGALWAAYILTSGWTGARFADLDGLAIALCVGAVVLTPIAVALTGSRLWHGEVLLKGLGIAMLSSLVPYSLELIALRRLPARVFGVLLSLEPAAAALAGLLVLGQRLSGLELAGMALVVAASVVIMSHRRGAAATAPAETG</sequence>
<evidence type="ECO:0000256" key="7">
    <source>
        <dbReference type="SAM" id="Phobius"/>
    </source>
</evidence>
<evidence type="ECO:0000313" key="9">
    <source>
        <dbReference type="EMBL" id="NHN54922.1"/>
    </source>
</evidence>
<evidence type="ECO:0000256" key="2">
    <source>
        <dbReference type="ARBA" id="ARBA00007362"/>
    </source>
</evidence>
<dbReference type="RefSeq" id="WP_166193441.1">
    <property type="nucleotide sequence ID" value="NZ_JAAOIV010000002.1"/>
</dbReference>
<feature type="domain" description="EamA" evidence="8">
    <location>
        <begin position="147"/>
        <end position="279"/>
    </location>
</feature>
<dbReference type="Proteomes" id="UP000744769">
    <property type="component" value="Unassembled WGS sequence"/>
</dbReference>
<evidence type="ECO:0000313" key="10">
    <source>
        <dbReference type="Proteomes" id="UP000744769"/>
    </source>
</evidence>
<evidence type="ECO:0000256" key="1">
    <source>
        <dbReference type="ARBA" id="ARBA00004651"/>
    </source>
</evidence>
<protein>
    <submittedName>
        <fullName evidence="9">EamA family transporter</fullName>
    </submittedName>
</protein>
<evidence type="ECO:0000256" key="4">
    <source>
        <dbReference type="ARBA" id="ARBA00022692"/>
    </source>
</evidence>
<dbReference type="AlphaFoldDB" id="A0A967AYT9"/>
<feature type="transmembrane region" description="Helical" evidence="7">
    <location>
        <begin position="38"/>
        <end position="56"/>
    </location>
</feature>
<accession>A0A967AYT9</accession>
<evidence type="ECO:0000256" key="5">
    <source>
        <dbReference type="ARBA" id="ARBA00022989"/>
    </source>
</evidence>